<dbReference type="InterPro" id="IPR036890">
    <property type="entry name" value="HATPase_C_sf"/>
</dbReference>
<dbReference type="PANTHER" id="PTHR43711:SF31">
    <property type="entry name" value="HISTIDINE KINASE"/>
    <property type="match status" value="1"/>
</dbReference>
<dbReference type="InterPro" id="IPR050736">
    <property type="entry name" value="Sensor_HK_Regulatory"/>
</dbReference>
<dbReference type="PROSITE" id="PS50109">
    <property type="entry name" value="HIS_KIN"/>
    <property type="match status" value="1"/>
</dbReference>
<evidence type="ECO:0000313" key="8">
    <source>
        <dbReference type="EMBL" id="GAE83683.1"/>
    </source>
</evidence>
<evidence type="ECO:0000256" key="1">
    <source>
        <dbReference type="ARBA" id="ARBA00000085"/>
    </source>
</evidence>
<dbReference type="SUPFAM" id="SSF47384">
    <property type="entry name" value="Homodimeric domain of signal transducing histidine kinase"/>
    <property type="match status" value="1"/>
</dbReference>
<evidence type="ECO:0000256" key="4">
    <source>
        <dbReference type="ARBA" id="ARBA00022679"/>
    </source>
</evidence>
<organism evidence="8 9">
    <name type="scientific">Bacteroides reticulotermitis JCM 10512</name>
    <dbReference type="NCBI Taxonomy" id="1445607"/>
    <lineage>
        <taxon>Bacteria</taxon>
        <taxon>Pseudomonadati</taxon>
        <taxon>Bacteroidota</taxon>
        <taxon>Bacteroidia</taxon>
        <taxon>Bacteroidales</taxon>
        <taxon>Bacteroidaceae</taxon>
        <taxon>Bacteroides</taxon>
    </lineage>
</organism>
<dbReference type="PRINTS" id="PR00344">
    <property type="entry name" value="BCTRLSENSOR"/>
</dbReference>
<dbReference type="InterPro" id="IPR013655">
    <property type="entry name" value="PAS_fold_3"/>
</dbReference>
<accession>W4USS3</accession>
<dbReference type="CDD" id="cd00082">
    <property type="entry name" value="HisKA"/>
    <property type="match status" value="1"/>
</dbReference>
<dbReference type="Gene3D" id="3.30.450.20">
    <property type="entry name" value="PAS domain"/>
    <property type="match status" value="2"/>
</dbReference>
<dbReference type="SUPFAM" id="SSF55785">
    <property type="entry name" value="PYP-like sensor domain (PAS domain)"/>
    <property type="match status" value="2"/>
</dbReference>
<evidence type="ECO:0000256" key="3">
    <source>
        <dbReference type="ARBA" id="ARBA00022553"/>
    </source>
</evidence>
<dbReference type="NCBIfam" id="TIGR00229">
    <property type="entry name" value="sensory_box"/>
    <property type="match status" value="1"/>
</dbReference>
<dbReference type="InterPro" id="IPR035965">
    <property type="entry name" value="PAS-like_dom_sf"/>
</dbReference>
<dbReference type="InterPro" id="IPR003661">
    <property type="entry name" value="HisK_dim/P_dom"/>
</dbReference>
<keyword evidence="9" id="KW-1185">Reference proteome</keyword>
<keyword evidence="4" id="KW-0808">Transferase</keyword>
<evidence type="ECO:0000256" key="5">
    <source>
        <dbReference type="ARBA" id="ARBA00022777"/>
    </source>
</evidence>
<evidence type="ECO:0000259" key="7">
    <source>
        <dbReference type="PROSITE" id="PS50109"/>
    </source>
</evidence>
<keyword evidence="3" id="KW-0597">Phosphoprotein</keyword>
<gene>
    <name evidence="8" type="ORF">JCM10512_1975</name>
</gene>
<dbReference type="InterPro" id="IPR005467">
    <property type="entry name" value="His_kinase_dom"/>
</dbReference>
<comment type="catalytic activity">
    <reaction evidence="1">
        <text>ATP + protein L-histidine = ADP + protein N-phospho-L-histidine.</text>
        <dbReference type="EC" id="2.7.13.3"/>
    </reaction>
</comment>
<evidence type="ECO:0000313" key="9">
    <source>
        <dbReference type="Proteomes" id="UP000019131"/>
    </source>
</evidence>
<dbReference type="InterPro" id="IPR036097">
    <property type="entry name" value="HisK_dim/P_sf"/>
</dbReference>
<keyword evidence="5 8" id="KW-0418">Kinase</keyword>
<feature type="domain" description="Histidine kinase" evidence="7">
    <location>
        <begin position="284"/>
        <end position="499"/>
    </location>
</feature>
<dbReference type="InterPro" id="IPR000014">
    <property type="entry name" value="PAS"/>
</dbReference>
<dbReference type="Proteomes" id="UP000019131">
    <property type="component" value="Unassembled WGS sequence"/>
</dbReference>
<dbReference type="InterPro" id="IPR003594">
    <property type="entry name" value="HATPase_dom"/>
</dbReference>
<sequence>MLIQNKLVEQRDEFDTVLHSIRDAVITYDTELRIHFTNNSLHKLINLPEEYANRPYEGMPAGSIFSIYNNGEDILQQMLLKVAETEQSVMIPPDSFLKETHEGHYFLVSGEIAPIHTKGQMIGMVLSARNISGEEMQERFFDMALEESAIYPWQYDLESDSLLFPPGFLSTFGYGPSVISISRKEMDHMIHPDDLNEIRSYFDKILAGETNSSRLNFRQRNAKGIYEWWEYRSSVIKGMSDDLPYNILGVCQSIQRYKIVEQELRHARDEALRADNLKSAFLANMSHEIRTPLNAIVGFSDLLSDMSSFSQEEIALFIETINKNCTLLLTLINDILDLSRIESGTMEFVCASHSLPLLLKTVYDSQQLNMPPGVELRLDMPENDNKCLITDSIRLQQVVNNLINNATKFTLSGSITVGYEEEAGTDYTRIFVADTGVGISEEGIKHIFERFYKVDNFTQGAGLGLSICQTIVERLHGEIHVASVLGEGTCFSVRIPNICE</sequence>
<dbReference type="EMBL" id="BAIV01000010">
    <property type="protein sequence ID" value="GAE83683.1"/>
    <property type="molecule type" value="Genomic_DNA"/>
</dbReference>
<name>W4USS3_9BACE</name>
<dbReference type="Pfam" id="PF00512">
    <property type="entry name" value="HisKA"/>
    <property type="match status" value="1"/>
</dbReference>
<dbReference type="SUPFAM" id="SSF55874">
    <property type="entry name" value="ATPase domain of HSP90 chaperone/DNA topoisomerase II/histidine kinase"/>
    <property type="match status" value="1"/>
</dbReference>
<dbReference type="Pfam" id="PF08447">
    <property type="entry name" value="PAS_3"/>
    <property type="match status" value="1"/>
</dbReference>
<dbReference type="SMART" id="SM00388">
    <property type="entry name" value="HisKA"/>
    <property type="match status" value="1"/>
</dbReference>
<dbReference type="Pfam" id="PF02518">
    <property type="entry name" value="HATPase_c"/>
    <property type="match status" value="1"/>
</dbReference>
<comment type="caution">
    <text evidence="8">The sequence shown here is derived from an EMBL/GenBank/DDBJ whole genome shotgun (WGS) entry which is preliminary data.</text>
</comment>
<proteinExistence type="predicted"/>
<reference evidence="8 9" key="1">
    <citation type="journal article" date="2014" name="Genome Announc.">
        <title>Draft Genome Sequence of Bacteroides reticulotermitis Strain JCM 10512T, Isolated from the Gut of a Termite.</title>
        <authorList>
            <person name="Yuki M."/>
            <person name="Oshima K."/>
            <person name="Suda W."/>
            <person name="Sakamoto M."/>
            <person name="Iida T."/>
            <person name="Hattori M."/>
            <person name="Ohkuma M."/>
        </authorList>
    </citation>
    <scope>NUCLEOTIDE SEQUENCE [LARGE SCALE GENOMIC DNA]</scope>
    <source>
        <strain evidence="8 9">JCM 10512</strain>
    </source>
</reference>
<dbReference type="GO" id="GO:0000155">
    <property type="term" value="F:phosphorelay sensor kinase activity"/>
    <property type="evidence" value="ECO:0007669"/>
    <property type="project" value="InterPro"/>
</dbReference>
<dbReference type="Gene3D" id="3.30.565.10">
    <property type="entry name" value="Histidine kinase-like ATPase, C-terminal domain"/>
    <property type="match status" value="1"/>
</dbReference>
<dbReference type="STRING" id="1445607.JCM10512_1975"/>
<dbReference type="InterPro" id="IPR004358">
    <property type="entry name" value="Sig_transdc_His_kin-like_C"/>
</dbReference>
<dbReference type="EC" id="2.7.13.3" evidence="2"/>
<evidence type="ECO:0000256" key="2">
    <source>
        <dbReference type="ARBA" id="ARBA00012438"/>
    </source>
</evidence>
<dbReference type="AlphaFoldDB" id="W4USS3"/>
<protein>
    <recommendedName>
        <fullName evidence="2">histidine kinase</fullName>
        <ecNumber evidence="2">2.7.13.3</ecNumber>
    </recommendedName>
</protein>
<evidence type="ECO:0000256" key="6">
    <source>
        <dbReference type="ARBA" id="ARBA00023012"/>
    </source>
</evidence>
<dbReference type="PANTHER" id="PTHR43711">
    <property type="entry name" value="TWO-COMPONENT HISTIDINE KINASE"/>
    <property type="match status" value="1"/>
</dbReference>
<keyword evidence="6" id="KW-0902">Two-component regulatory system</keyword>
<dbReference type="SMART" id="SM00387">
    <property type="entry name" value="HATPase_c"/>
    <property type="match status" value="1"/>
</dbReference>
<dbReference type="Gene3D" id="1.10.287.130">
    <property type="match status" value="1"/>
</dbReference>